<sequence>MAVVVNPGLDRSDGDFLQLLLSPVPLLPEASPYYAAPYHKIYDLAVKYFITQTLLTPKARFETQLRKSNTGSSVARAISQYNASFFKQRAAKSQREAQQLDQPGKSFIAYAGRTEKSLAASLLGILRDGGTSQAVLEASQSQEHEGDSRRQAVTLGELDITHQQDRYLLLSATRNRMSTARALQNDLQQATGVNVSDQTIRNRLHEGGLRAQYPLVGPVLPARHCGARLAFAIEHQNWQVHHWHLVLFTDESRFTLSTCDRRERVWRSSVECYAACNIFQHERFGDGSVMIWGGISMEGRTDLYRLHNGTLTAIRYRDDPTLMQWVLGSSWCTTMPGLMWQEYAGSS</sequence>
<reference evidence="2" key="1">
    <citation type="submission" date="2023-06" db="EMBL/GenBank/DDBJ databases">
        <title>Male Hemibagrus guttatus genome.</title>
        <authorList>
            <person name="Bian C."/>
        </authorList>
    </citation>
    <scope>NUCLEOTIDE SEQUENCE</scope>
    <source>
        <strain evidence="2">Male_cb2023</strain>
        <tissue evidence="2">Muscle</tissue>
    </source>
</reference>
<dbReference type="Gene3D" id="3.30.420.10">
    <property type="entry name" value="Ribonuclease H-like superfamily/Ribonuclease H"/>
    <property type="match status" value="1"/>
</dbReference>
<protein>
    <recommendedName>
        <fullName evidence="1">Transposase Tc1-like domain-containing protein</fullName>
    </recommendedName>
</protein>
<dbReference type="GO" id="GO:0015074">
    <property type="term" value="P:DNA integration"/>
    <property type="evidence" value="ECO:0007669"/>
    <property type="project" value="InterPro"/>
</dbReference>
<accession>A0AAE0RHD8</accession>
<dbReference type="Proteomes" id="UP001274896">
    <property type="component" value="Unassembled WGS sequence"/>
</dbReference>
<name>A0AAE0RHD8_9TELE</name>
<dbReference type="AlphaFoldDB" id="A0AAE0RHD8"/>
<dbReference type="InterPro" id="IPR002492">
    <property type="entry name" value="Transposase_Tc1-like"/>
</dbReference>
<evidence type="ECO:0000313" key="2">
    <source>
        <dbReference type="EMBL" id="KAK3556186.1"/>
    </source>
</evidence>
<dbReference type="PANTHER" id="PTHR23022:SF135">
    <property type="entry name" value="SI:DKEY-77F5.3"/>
    <property type="match status" value="1"/>
</dbReference>
<dbReference type="InterPro" id="IPR052338">
    <property type="entry name" value="Transposase_5"/>
</dbReference>
<feature type="domain" description="Transposase Tc1-like" evidence="1">
    <location>
        <begin position="165"/>
        <end position="237"/>
    </location>
</feature>
<proteinExistence type="predicted"/>
<evidence type="ECO:0000259" key="1">
    <source>
        <dbReference type="Pfam" id="PF01498"/>
    </source>
</evidence>
<evidence type="ECO:0000313" key="3">
    <source>
        <dbReference type="Proteomes" id="UP001274896"/>
    </source>
</evidence>
<gene>
    <name evidence="2" type="ORF">QTP70_005579</name>
</gene>
<comment type="caution">
    <text evidence="2">The sequence shown here is derived from an EMBL/GenBank/DDBJ whole genome shotgun (WGS) entry which is preliminary data.</text>
</comment>
<dbReference type="PANTHER" id="PTHR23022">
    <property type="entry name" value="TRANSPOSABLE ELEMENT-RELATED"/>
    <property type="match status" value="1"/>
</dbReference>
<dbReference type="GO" id="GO:0006313">
    <property type="term" value="P:DNA transposition"/>
    <property type="evidence" value="ECO:0007669"/>
    <property type="project" value="InterPro"/>
</dbReference>
<keyword evidence="3" id="KW-1185">Reference proteome</keyword>
<organism evidence="2 3">
    <name type="scientific">Hemibagrus guttatus</name>
    <dbReference type="NCBI Taxonomy" id="175788"/>
    <lineage>
        <taxon>Eukaryota</taxon>
        <taxon>Metazoa</taxon>
        <taxon>Chordata</taxon>
        <taxon>Craniata</taxon>
        <taxon>Vertebrata</taxon>
        <taxon>Euteleostomi</taxon>
        <taxon>Actinopterygii</taxon>
        <taxon>Neopterygii</taxon>
        <taxon>Teleostei</taxon>
        <taxon>Ostariophysi</taxon>
        <taxon>Siluriformes</taxon>
        <taxon>Bagridae</taxon>
        <taxon>Hemibagrus</taxon>
    </lineage>
</organism>
<dbReference type="InterPro" id="IPR036397">
    <property type="entry name" value="RNaseH_sf"/>
</dbReference>
<dbReference type="EMBL" id="JAUCMX010000001">
    <property type="protein sequence ID" value="KAK3556186.1"/>
    <property type="molecule type" value="Genomic_DNA"/>
</dbReference>
<dbReference type="Pfam" id="PF01498">
    <property type="entry name" value="HTH_Tnp_Tc3_2"/>
    <property type="match status" value="1"/>
</dbReference>
<dbReference type="GO" id="GO:0003677">
    <property type="term" value="F:DNA binding"/>
    <property type="evidence" value="ECO:0007669"/>
    <property type="project" value="InterPro"/>
</dbReference>